<dbReference type="PANTHER" id="PTHR12304">
    <property type="entry name" value="INOSINE-URIDINE PREFERRING NUCLEOSIDE HYDROLASE"/>
    <property type="match status" value="1"/>
</dbReference>
<dbReference type="GO" id="GO:0008477">
    <property type="term" value="F:purine nucleosidase activity"/>
    <property type="evidence" value="ECO:0007669"/>
    <property type="project" value="TreeGrafter"/>
</dbReference>
<name>A0A318KM53_9FIRM</name>
<feature type="domain" description="Inosine/uridine-preferring nucleoside hydrolase" evidence="3">
    <location>
        <begin position="3"/>
        <end position="298"/>
    </location>
</feature>
<dbReference type="GO" id="GO:0006152">
    <property type="term" value="P:purine nucleoside catabolic process"/>
    <property type="evidence" value="ECO:0007669"/>
    <property type="project" value="TreeGrafter"/>
</dbReference>
<accession>A0A318KM53</accession>
<dbReference type="InterPro" id="IPR023186">
    <property type="entry name" value="IUNH"/>
</dbReference>
<evidence type="ECO:0000313" key="4">
    <source>
        <dbReference type="EMBL" id="PXX78610.1"/>
    </source>
</evidence>
<organism evidence="4 5">
    <name type="scientific">Dielma fastidiosa</name>
    <dbReference type="NCBI Taxonomy" id="1034346"/>
    <lineage>
        <taxon>Bacteria</taxon>
        <taxon>Bacillati</taxon>
        <taxon>Bacillota</taxon>
        <taxon>Erysipelotrichia</taxon>
        <taxon>Erysipelotrichales</taxon>
        <taxon>Erysipelotrichaceae</taxon>
        <taxon>Dielma</taxon>
    </lineage>
</organism>
<keyword evidence="1" id="KW-0378">Hydrolase</keyword>
<reference evidence="4 5" key="1">
    <citation type="submission" date="2018-05" db="EMBL/GenBank/DDBJ databases">
        <title>Genomic Encyclopedia of Type Strains, Phase IV (KMG-IV): sequencing the most valuable type-strain genomes for metagenomic binning, comparative biology and taxonomic classification.</title>
        <authorList>
            <person name="Goeker M."/>
        </authorList>
    </citation>
    <scope>NUCLEOTIDE SEQUENCE [LARGE SCALE GENOMIC DNA]</scope>
    <source>
        <strain evidence="4 5">JC118</strain>
    </source>
</reference>
<sequence length="320" mass="34444">MKLILDLDTGIDDAMAIAYACAHPDAELIGITTTFGNVKVEDATRNSLTILDYLGHPEIEVFEGAAAPIGSDSYTPEGGSVVFHGVNGLGEVDFKFSKRVKSEKTAVEFISEAIEIYGQELTLVPTGPLTNLAELLSKRKDLIGKFRVVLMGGALTVPGNTNLFAEANIYADPQAAKQAFESSQPITMVGLDVTLKTLLTKADTAQFRKLSQAGSLFADMIDYYIDAYLKYDNLNGCALHDPLAVGIAIEPTLAKVHQMHLTVETEGPSAGRTIGNHQKVNAPDPNVKVCLDVDAKAYMITFMELLSSALTKGEDSWNTI</sequence>
<dbReference type="OrthoDB" id="9797882at2"/>
<dbReference type="STRING" id="1034346.GCA_000313565_02902"/>
<dbReference type="PANTHER" id="PTHR12304:SF4">
    <property type="entry name" value="URIDINE NUCLEOSIDASE"/>
    <property type="match status" value="1"/>
</dbReference>
<dbReference type="GO" id="GO:0005829">
    <property type="term" value="C:cytosol"/>
    <property type="evidence" value="ECO:0007669"/>
    <property type="project" value="TreeGrafter"/>
</dbReference>
<evidence type="ECO:0000256" key="1">
    <source>
        <dbReference type="ARBA" id="ARBA00022801"/>
    </source>
</evidence>
<comment type="caution">
    <text evidence="4">The sequence shown here is derived from an EMBL/GenBank/DDBJ whole genome shotgun (WGS) entry which is preliminary data.</text>
</comment>
<dbReference type="Gene3D" id="3.90.245.10">
    <property type="entry name" value="Ribonucleoside hydrolase-like"/>
    <property type="match status" value="1"/>
</dbReference>
<keyword evidence="2" id="KW-0326">Glycosidase</keyword>
<evidence type="ECO:0000313" key="5">
    <source>
        <dbReference type="Proteomes" id="UP000247612"/>
    </source>
</evidence>
<dbReference type="SUPFAM" id="SSF53590">
    <property type="entry name" value="Nucleoside hydrolase"/>
    <property type="match status" value="1"/>
</dbReference>
<keyword evidence="5" id="KW-1185">Reference proteome</keyword>
<protein>
    <submittedName>
        <fullName evidence="4">Purine nucleosidase</fullName>
    </submittedName>
</protein>
<dbReference type="InterPro" id="IPR036452">
    <property type="entry name" value="Ribo_hydro-like"/>
</dbReference>
<dbReference type="RefSeq" id="WP_022939185.1">
    <property type="nucleotide sequence ID" value="NZ_CABKRQ010000008.1"/>
</dbReference>
<dbReference type="Pfam" id="PF01156">
    <property type="entry name" value="IU_nuc_hydro"/>
    <property type="match status" value="1"/>
</dbReference>
<dbReference type="InterPro" id="IPR001910">
    <property type="entry name" value="Inosine/uridine_hydrolase_dom"/>
</dbReference>
<dbReference type="Proteomes" id="UP000247612">
    <property type="component" value="Unassembled WGS sequence"/>
</dbReference>
<evidence type="ECO:0000256" key="2">
    <source>
        <dbReference type="ARBA" id="ARBA00023295"/>
    </source>
</evidence>
<dbReference type="AlphaFoldDB" id="A0A318KM53"/>
<dbReference type="EMBL" id="QJKH01000007">
    <property type="protein sequence ID" value="PXX78610.1"/>
    <property type="molecule type" value="Genomic_DNA"/>
</dbReference>
<gene>
    <name evidence="4" type="ORF">DES51_107151</name>
</gene>
<proteinExistence type="predicted"/>
<dbReference type="CDD" id="cd02650">
    <property type="entry name" value="nuc_hydro_CaPnhB"/>
    <property type="match status" value="1"/>
</dbReference>
<evidence type="ECO:0000259" key="3">
    <source>
        <dbReference type="Pfam" id="PF01156"/>
    </source>
</evidence>